<protein>
    <submittedName>
        <fullName evidence="2">Putative protease</fullName>
    </submittedName>
</protein>
<dbReference type="GO" id="GO:0006508">
    <property type="term" value="P:proteolysis"/>
    <property type="evidence" value="ECO:0007669"/>
    <property type="project" value="UniProtKB-KW"/>
</dbReference>
<organism evidence="2 3">
    <name type="scientific">Ezakiella coagulans</name>
    <dbReference type="NCBI Taxonomy" id="46507"/>
    <lineage>
        <taxon>Bacteria</taxon>
        <taxon>Bacillati</taxon>
        <taxon>Bacillota</taxon>
        <taxon>Tissierellia</taxon>
        <taxon>Ezakiella</taxon>
    </lineage>
</organism>
<reference evidence="2 3" key="1">
    <citation type="submission" date="2018-04" db="EMBL/GenBank/DDBJ databases">
        <title>Genomic Encyclopedia of Type Strains, Phase IV (KMG-IV): sequencing the most valuable type-strain genomes for metagenomic binning, comparative biology and taxonomic classification.</title>
        <authorList>
            <person name="Goeker M."/>
        </authorList>
    </citation>
    <scope>NUCLEOTIDE SEQUENCE [LARGE SCALE GENOMIC DNA]</scope>
    <source>
        <strain evidence="2 3">DSM 20705</strain>
    </source>
</reference>
<dbReference type="Pfam" id="PF01136">
    <property type="entry name" value="Peptidase_U32"/>
    <property type="match status" value="2"/>
</dbReference>
<gene>
    <name evidence="2" type="ORF">C7381_1165</name>
</gene>
<dbReference type="RefSeq" id="WP_116480606.1">
    <property type="nucleotide sequence ID" value="NZ_QEKV01000016.1"/>
</dbReference>
<dbReference type="PANTHER" id="PTHR30217">
    <property type="entry name" value="PEPTIDASE U32 FAMILY"/>
    <property type="match status" value="1"/>
</dbReference>
<dbReference type="InterPro" id="IPR051454">
    <property type="entry name" value="RNA/ubiquinone_mod_enzymes"/>
</dbReference>
<proteinExistence type="predicted"/>
<sequence length="742" mass="84705">MNKTEILSPAGGIEEFYAAINCGADAVYTGLKSYSARKNAKNLDIGELREIVSYAHLIGKKVYITLNTMLFNEEIENLISILPEIFSCNPDGIIVQDIGLFSVLKNYSKGVELHASTQMTADNFYAVKNLKDFGFDRVVVAREMSIDEISNIKEELKVDIEAFVHGALCVCYSGECYFSSTIGERSANRGDCAQPCRKRYNLILDDKPIGKNGFYLSMKDLNTSSNIEDIAKYVDSLKIEGRMKNKEYVATVTNFYYKKLHGEMTTVSQEKELAYAFSRGFTKGFILDEDKQSMINSVSPKHIGSIIGKVIDSKNNKSYIKLDSPLYKDDGITFIDKNGKSDGEKITRFLQDGTILEINKALLIGENVYRNYSSKIYDKNKNISEMRKLPIDMSVYSKIGEPLKLKIAYQNRSVEVASDFIVEKSNSCPDSRGIIKKQLDRIGDTFFYLDKFEFFGDRDIFVPKSILNEMRREGVSKILEENQAEFKFIDIKKTFKKNKKREPKISLLVDSAVSECVLKDVFEIRLDFDNPNLEKLFNLYRDKDFEPCLVTPSILTKKEVLEIKDLIKQLSVKKVIVNNFALMDLDCDIVVGSSLNVANTYAVDFYKSKGIKEFIPSREMTTTEIDSAFSDTILRLPYYMNTVSMITKTIGKDVIDEINRGKNVKIEDAKNERFPVKYIRGKYYIYNSKPMFMARTIDRIDADIIEITYDENYNQIIDFLKGSIENVDFSYTTGHYNRGVAR</sequence>
<dbReference type="Pfam" id="PF12392">
    <property type="entry name" value="DUF3656"/>
    <property type="match status" value="1"/>
</dbReference>
<dbReference type="PANTHER" id="PTHR30217:SF10">
    <property type="entry name" value="23S RRNA 5-HYDROXYCYTIDINE C2501 SYNTHASE"/>
    <property type="match status" value="1"/>
</dbReference>
<evidence type="ECO:0000313" key="2">
    <source>
        <dbReference type="EMBL" id="PVY88710.1"/>
    </source>
</evidence>
<keyword evidence="3" id="KW-1185">Reference proteome</keyword>
<dbReference type="GO" id="GO:0008233">
    <property type="term" value="F:peptidase activity"/>
    <property type="evidence" value="ECO:0007669"/>
    <property type="project" value="UniProtKB-KW"/>
</dbReference>
<keyword evidence="2" id="KW-0645">Protease</keyword>
<dbReference type="AlphaFoldDB" id="A0A2U1DLZ8"/>
<dbReference type="InterPro" id="IPR001539">
    <property type="entry name" value="Peptidase_U32"/>
</dbReference>
<keyword evidence="2" id="KW-0378">Hydrolase</keyword>
<accession>A0A2U1DLZ8</accession>
<dbReference type="EMBL" id="QEKV01000016">
    <property type="protein sequence ID" value="PVY88710.1"/>
    <property type="molecule type" value="Genomic_DNA"/>
</dbReference>
<dbReference type="InterPro" id="IPR020988">
    <property type="entry name" value="Pept_U32_collagenase"/>
</dbReference>
<name>A0A2U1DLZ8_9FIRM</name>
<evidence type="ECO:0000313" key="3">
    <source>
        <dbReference type="Proteomes" id="UP000245793"/>
    </source>
</evidence>
<comment type="caution">
    <text evidence="2">The sequence shown here is derived from an EMBL/GenBank/DDBJ whole genome shotgun (WGS) entry which is preliminary data.</text>
</comment>
<evidence type="ECO:0000259" key="1">
    <source>
        <dbReference type="Pfam" id="PF12392"/>
    </source>
</evidence>
<dbReference type="Proteomes" id="UP000245793">
    <property type="component" value="Unassembled WGS sequence"/>
</dbReference>
<feature type="domain" description="Peptidase U32 collagenase" evidence="1">
    <location>
        <begin position="368"/>
        <end position="481"/>
    </location>
</feature>